<dbReference type="Gene3D" id="3.20.20.70">
    <property type="entry name" value="Aldolase class I"/>
    <property type="match status" value="1"/>
</dbReference>
<dbReference type="EMBL" id="BARV01018152">
    <property type="protein sequence ID" value="GAI31146.1"/>
    <property type="molecule type" value="Genomic_DNA"/>
</dbReference>
<accession>X1NLQ4</accession>
<protein>
    <recommendedName>
        <fullName evidence="3">Transaldolase</fullName>
    </recommendedName>
</protein>
<dbReference type="GO" id="GO:0005975">
    <property type="term" value="P:carbohydrate metabolic process"/>
    <property type="evidence" value="ECO:0007669"/>
    <property type="project" value="InterPro"/>
</dbReference>
<reference evidence="2" key="1">
    <citation type="journal article" date="2014" name="Front. Microbiol.">
        <title>High frequency of phylogenetically diverse reductive dehalogenase-homologous genes in deep subseafloor sedimentary metagenomes.</title>
        <authorList>
            <person name="Kawai M."/>
            <person name="Futagami T."/>
            <person name="Toyoda A."/>
            <person name="Takaki Y."/>
            <person name="Nishi S."/>
            <person name="Hori S."/>
            <person name="Arai W."/>
            <person name="Tsubouchi T."/>
            <person name="Morono Y."/>
            <person name="Uchiyama I."/>
            <person name="Ito T."/>
            <person name="Fujiyama A."/>
            <person name="Inagaki F."/>
            <person name="Takami H."/>
        </authorList>
    </citation>
    <scope>NUCLEOTIDE SEQUENCE</scope>
    <source>
        <strain evidence="2">Expedition CK06-06</strain>
    </source>
</reference>
<keyword evidence="1" id="KW-0704">Schiff base</keyword>
<evidence type="ECO:0008006" key="3">
    <source>
        <dbReference type="Google" id="ProtNLM"/>
    </source>
</evidence>
<comment type="caution">
    <text evidence="2">The sequence shown here is derived from an EMBL/GenBank/DDBJ whole genome shotgun (WGS) entry which is preliminary data.</text>
</comment>
<dbReference type="Pfam" id="PF00923">
    <property type="entry name" value="TAL_FSA"/>
    <property type="match status" value="1"/>
</dbReference>
<sequence>MKVFIDTAKLDETREACSWGIVDRVTTNPFLIKKAVDALKAKSENIEMQGR</sequence>
<proteinExistence type="predicted"/>
<name>X1NLQ4_9ZZZZ</name>
<dbReference type="InterPro" id="IPR013785">
    <property type="entry name" value="Aldolase_TIM"/>
</dbReference>
<dbReference type="AlphaFoldDB" id="X1NLQ4"/>
<dbReference type="SUPFAM" id="SSF51569">
    <property type="entry name" value="Aldolase"/>
    <property type="match status" value="1"/>
</dbReference>
<evidence type="ECO:0000256" key="1">
    <source>
        <dbReference type="ARBA" id="ARBA00023270"/>
    </source>
</evidence>
<gene>
    <name evidence="2" type="ORF">S06H3_30774</name>
</gene>
<evidence type="ECO:0000313" key="2">
    <source>
        <dbReference type="EMBL" id="GAI31146.1"/>
    </source>
</evidence>
<dbReference type="InterPro" id="IPR001585">
    <property type="entry name" value="TAL/FSA"/>
</dbReference>
<organism evidence="2">
    <name type="scientific">marine sediment metagenome</name>
    <dbReference type="NCBI Taxonomy" id="412755"/>
    <lineage>
        <taxon>unclassified sequences</taxon>
        <taxon>metagenomes</taxon>
        <taxon>ecological metagenomes</taxon>
    </lineage>
</organism>